<dbReference type="AlphaFoldDB" id="A0A0P6H992"/>
<proteinExistence type="predicted"/>
<reference evidence="1" key="1">
    <citation type="submission" date="2015-10" db="EMBL/GenBank/DDBJ databases">
        <title>EvidentialGene: Evidence-directed Construction of Complete mRNA Transcriptomes without Genomes.</title>
        <authorList>
            <person name="Gilbert D.G."/>
        </authorList>
    </citation>
    <scope>NUCLEOTIDE SEQUENCE</scope>
</reference>
<evidence type="ECO:0000313" key="1">
    <source>
        <dbReference type="EMBL" id="JAN59950.1"/>
    </source>
</evidence>
<sequence length="49" mass="5641">MSENKAQFLKIYMNGMVSRFHVYHISIPPTYLDNHDNTSAIPAPFALYP</sequence>
<accession>A0A0P6H992</accession>
<name>A0A0P6H992_9CRUS</name>
<dbReference type="EMBL" id="GDIQ01034787">
    <property type="protein sequence ID" value="JAN59950.1"/>
    <property type="molecule type" value="Transcribed_RNA"/>
</dbReference>
<protein>
    <submittedName>
        <fullName evidence="1">Uncharacterized protein</fullName>
    </submittedName>
</protein>
<organism evidence="1">
    <name type="scientific">Daphnia magna</name>
    <dbReference type="NCBI Taxonomy" id="35525"/>
    <lineage>
        <taxon>Eukaryota</taxon>
        <taxon>Metazoa</taxon>
        <taxon>Ecdysozoa</taxon>
        <taxon>Arthropoda</taxon>
        <taxon>Crustacea</taxon>
        <taxon>Branchiopoda</taxon>
        <taxon>Diplostraca</taxon>
        <taxon>Cladocera</taxon>
        <taxon>Anomopoda</taxon>
        <taxon>Daphniidae</taxon>
        <taxon>Daphnia</taxon>
    </lineage>
</organism>